<evidence type="ECO:0000313" key="1">
    <source>
        <dbReference type="EMBL" id="SHH15232.1"/>
    </source>
</evidence>
<reference evidence="1 2" key="1">
    <citation type="submission" date="2016-11" db="EMBL/GenBank/DDBJ databases">
        <authorList>
            <person name="Jaros S."/>
            <person name="Januszkiewicz K."/>
            <person name="Wedrychowicz H."/>
        </authorList>
    </citation>
    <scope>NUCLEOTIDE SEQUENCE [LARGE SCALE GENOMIC DNA]</scope>
    <source>
        <strain evidence="1 2">DSM 24574</strain>
    </source>
</reference>
<accession>A0A1M5QMG7</accession>
<protein>
    <submittedName>
        <fullName evidence="1">Uncharacterized protein</fullName>
    </submittedName>
</protein>
<name>A0A1M5QMG7_9BACT</name>
<dbReference type="Proteomes" id="UP000184212">
    <property type="component" value="Unassembled WGS sequence"/>
</dbReference>
<organism evidence="1 2">
    <name type="scientific">Chryseolinea serpens</name>
    <dbReference type="NCBI Taxonomy" id="947013"/>
    <lineage>
        <taxon>Bacteria</taxon>
        <taxon>Pseudomonadati</taxon>
        <taxon>Bacteroidota</taxon>
        <taxon>Cytophagia</taxon>
        <taxon>Cytophagales</taxon>
        <taxon>Fulvivirgaceae</taxon>
        <taxon>Chryseolinea</taxon>
    </lineage>
</organism>
<evidence type="ECO:0000313" key="2">
    <source>
        <dbReference type="Proteomes" id="UP000184212"/>
    </source>
</evidence>
<keyword evidence="2" id="KW-1185">Reference proteome</keyword>
<sequence length="69" mass="7775">MARHGGALVTPLLTANVFDPDRQKSQRETCKDDPFVSNVRILKRPDPIIASRALNNFYIAIKITEEGQH</sequence>
<gene>
    <name evidence="1" type="ORF">SAMN04488109_2901</name>
</gene>
<dbReference type="EMBL" id="FQWQ01000002">
    <property type="protein sequence ID" value="SHH15232.1"/>
    <property type="molecule type" value="Genomic_DNA"/>
</dbReference>
<dbReference type="AlphaFoldDB" id="A0A1M5QMG7"/>
<proteinExistence type="predicted"/>